<dbReference type="PROSITE" id="PS51471">
    <property type="entry name" value="FE2OG_OXY"/>
    <property type="match status" value="1"/>
</dbReference>
<dbReference type="InterPro" id="IPR005123">
    <property type="entry name" value="Oxoglu/Fe-dep_dioxygenase_dom"/>
</dbReference>
<name>I4Z3K9_9HYPH</name>
<dbReference type="Pfam" id="PF13532">
    <property type="entry name" value="2OG-FeII_Oxy_2"/>
    <property type="match status" value="1"/>
</dbReference>
<dbReference type="Gene3D" id="2.60.120.590">
    <property type="entry name" value="Alpha-ketoglutarate-dependent dioxygenase AlkB-like"/>
    <property type="match status" value="1"/>
</dbReference>
<dbReference type="GO" id="GO:0032451">
    <property type="term" value="F:demethylase activity"/>
    <property type="evidence" value="ECO:0007669"/>
    <property type="project" value="TreeGrafter"/>
</dbReference>
<evidence type="ECO:0000259" key="1">
    <source>
        <dbReference type="PROSITE" id="PS51471"/>
    </source>
</evidence>
<protein>
    <submittedName>
        <fullName evidence="2">Alkylated DNA repair protein</fullName>
    </submittedName>
</protein>
<dbReference type="EMBL" id="JH660635">
    <property type="protein sequence ID" value="EIM30801.1"/>
    <property type="molecule type" value="Genomic_DNA"/>
</dbReference>
<proteinExistence type="predicted"/>
<dbReference type="InterPro" id="IPR037151">
    <property type="entry name" value="AlkB-like_sf"/>
</dbReference>
<reference evidence="2 3" key="1">
    <citation type="submission" date="2012-02" db="EMBL/GenBank/DDBJ databases">
        <title>Improved High-Quality Draft sequence of Microvirga sp. WSM3557.</title>
        <authorList>
            <consortium name="US DOE Joint Genome Institute"/>
            <person name="Lucas S."/>
            <person name="Han J."/>
            <person name="Lapidus A."/>
            <person name="Cheng J.-F."/>
            <person name="Goodwin L."/>
            <person name="Pitluck S."/>
            <person name="Peters L."/>
            <person name="Zhang X."/>
            <person name="Detter J.C."/>
            <person name="Han C."/>
            <person name="Tapia R."/>
            <person name="Land M."/>
            <person name="Hauser L."/>
            <person name="Kyrpides N."/>
            <person name="Ivanova N."/>
            <person name="Pagani I."/>
            <person name="Brau L."/>
            <person name="Yates R."/>
            <person name="O'Hara G."/>
            <person name="Rui T."/>
            <person name="Howieson J."/>
            <person name="Reeve W."/>
            <person name="Woyke T."/>
        </authorList>
    </citation>
    <scope>NUCLEOTIDE SEQUENCE [LARGE SCALE GENOMIC DNA]</scope>
    <source>
        <strain evidence="2 3">WSM3557</strain>
    </source>
</reference>
<dbReference type="PANTHER" id="PTHR12463:SF1">
    <property type="entry name" value="2-OXOGLUTARATE AND FE-DEPENDENT OXYGENASE FAMILY PROTEIN"/>
    <property type="match status" value="1"/>
</dbReference>
<dbReference type="SUPFAM" id="SSF51197">
    <property type="entry name" value="Clavaminate synthase-like"/>
    <property type="match status" value="1"/>
</dbReference>
<gene>
    <name evidence="2" type="ORF">MicloDRAFT_00003280</name>
</gene>
<dbReference type="OrthoDB" id="278699at2"/>
<dbReference type="AlphaFoldDB" id="I4Z3K9"/>
<dbReference type="HOGENOM" id="CLU_093795_0_0_5"/>
<dbReference type="PATRIC" id="fig|864069.3.peg.348"/>
<feature type="domain" description="Fe2OG dioxygenase" evidence="1">
    <location>
        <begin position="98"/>
        <end position="189"/>
    </location>
</feature>
<dbReference type="GO" id="GO:0070988">
    <property type="term" value="P:demethylation"/>
    <property type="evidence" value="ECO:0007669"/>
    <property type="project" value="InterPro"/>
</dbReference>
<dbReference type="RefSeq" id="WP_009488926.1">
    <property type="nucleotide sequence ID" value="NZ_CP141050.1"/>
</dbReference>
<accession>I4Z3K9</accession>
<dbReference type="InterPro" id="IPR032857">
    <property type="entry name" value="ALKBH4"/>
</dbReference>
<keyword evidence="3" id="KW-1185">Reference proteome</keyword>
<evidence type="ECO:0000313" key="3">
    <source>
        <dbReference type="Proteomes" id="UP000003947"/>
    </source>
</evidence>
<dbReference type="PANTHER" id="PTHR12463">
    <property type="entry name" value="OXYGENASE-RELATED"/>
    <property type="match status" value="1"/>
</dbReference>
<dbReference type="InterPro" id="IPR027450">
    <property type="entry name" value="AlkB-like"/>
</dbReference>
<dbReference type="GO" id="GO:0016491">
    <property type="term" value="F:oxidoreductase activity"/>
    <property type="evidence" value="ECO:0007669"/>
    <property type="project" value="TreeGrafter"/>
</dbReference>
<dbReference type="eggNOG" id="COG3145">
    <property type="taxonomic scope" value="Bacteria"/>
</dbReference>
<dbReference type="Proteomes" id="UP000003947">
    <property type="component" value="Unassembled WGS sequence"/>
</dbReference>
<evidence type="ECO:0000313" key="2">
    <source>
        <dbReference type="EMBL" id="EIM30801.1"/>
    </source>
</evidence>
<sequence>MNHNQPDLFQASPSLPQGFRYRPDFLSADEERDLVERFADLAFKAFEFRGYQGNRRVLSFGWQYDFNRMELQRTEDMPEFLLPLRERAARFASLHASDLQHVLLTEYAAGAGIGWHKDKPMFAEVVGISLGSPCVFRFSRKAGSKWERASVVAEPRSAYLLQGPSRTEWEHSIPDVDRLRYSITFRNFKPSRHPDG</sequence>
<dbReference type="STRING" id="864069.MicloDRAFT_00003280"/>
<organism evidence="2 3">
    <name type="scientific">Microvirga lotononidis</name>
    <dbReference type="NCBI Taxonomy" id="864069"/>
    <lineage>
        <taxon>Bacteria</taxon>
        <taxon>Pseudomonadati</taxon>
        <taxon>Pseudomonadota</taxon>
        <taxon>Alphaproteobacteria</taxon>
        <taxon>Hyphomicrobiales</taxon>
        <taxon>Methylobacteriaceae</taxon>
        <taxon>Microvirga</taxon>
    </lineage>
</organism>